<sequence>MNDTVIIYCFSWFRCLVTMALYMILLLKGCVGTLFFKCFSLFLTDSEYIPLSVNDVKLITAGKILDNNRTLAESRLPVGVISTVHLLFPPPTLHKKSEELQVDPPIKNRCLCTIL</sequence>
<dbReference type="PANTHER" id="PTHR13169">
    <property type="entry name" value="UBIQUITIN-LIKE PROTEIN 3 HCG-1 PROTEIN"/>
    <property type="match status" value="1"/>
</dbReference>
<evidence type="ECO:0000313" key="3">
    <source>
        <dbReference type="EMBL" id="CAF1979847.1"/>
    </source>
</evidence>
<dbReference type="SUPFAM" id="SSF54236">
    <property type="entry name" value="Ubiquitin-like"/>
    <property type="match status" value="1"/>
</dbReference>
<keyword evidence="1" id="KW-0812">Transmembrane</keyword>
<reference evidence="3" key="1">
    <citation type="submission" date="2021-01" db="EMBL/GenBank/DDBJ databases">
        <authorList>
            <consortium name="Genoscope - CEA"/>
            <person name="William W."/>
        </authorList>
    </citation>
    <scope>NUCLEOTIDE SEQUENCE</scope>
</reference>
<dbReference type="AlphaFoldDB" id="A0A816M6K8"/>
<feature type="transmembrane region" description="Helical" evidence="1">
    <location>
        <begin position="6"/>
        <end position="27"/>
    </location>
</feature>
<organism evidence="3">
    <name type="scientific">Brassica napus</name>
    <name type="common">Rape</name>
    <dbReference type="NCBI Taxonomy" id="3708"/>
    <lineage>
        <taxon>Eukaryota</taxon>
        <taxon>Viridiplantae</taxon>
        <taxon>Streptophyta</taxon>
        <taxon>Embryophyta</taxon>
        <taxon>Tracheophyta</taxon>
        <taxon>Spermatophyta</taxon>
        <taxon>Magnoliopsida</taxon>
        <taxon>eudicotyledons</taxon>
        <taxon>Gunneridae</taxon>
        <taxon>Pentapetalae</taxon>
        <taxon>rosids</taxon>
        <taxon>malvids</taxon>
        <taxon>Brassicales</taxon>
        <taxon>Brassicaceae</taxon>
        <taxon>Brassiceae</taxon>
        <taxon>Brassica</taxon>
    </lineage>
</organism>
<dbReference type="Pfam" id="PF13881">
    <property type="entry name" value="Rad60-SLD_2"/>
    <property type="match status" value="1"/>
</dbReference>
<keyword evidence="1" id="KW-0472">Membrane</keyword>
<name>A0A816M6K8_BRANA</name>
<dbReference type="InterPro" id="IPR029071">
    <property type="entry name" value="Ubiquitin-like_domsf"/>
</dbReference>
<dbReference type="EMBL" id="HG994371">
    <property type="protein sequence ID" value="CAF1979847.1"/>
    <property type="molecule type" value="Genomic_DNA"/>
</dbReference>
<evidence type="ECO:0000259" key="2">
    <source>
        <dbReference type="Pfam" id="PF13881"/>
    </source>
</evidence>
<dbReference type="InterPro" id="IPR039540">
    <property type="entry name" value="UBL3-like_ubiquitin_dom"/>
</dbReference>
<dbReference type="InterPro" id="IPR040015">
    <property type="entry name" value="UBL3-like"/>
</dbReference>
<feature type="domain" description="UBL3-like ubiquitin" evidence="2">
    <location>
        <begin position="45"/>
        <end position="113"/>
    </location>
</feature>
<evidence type="ECO:0000256" key="1">
    <source>
        <dbReference type="SAM" id="Phobius"/>
    </source>
</evidence>
<gene>
    <name evidence="3" type="ORF">DARMORV10_C07P21760.1</name>
</gene>
<dbReference type="Proteomes" id="UP001295469">
    <property type="component" value="Chromosome C07"/>
</dbReference>
<accession>A0A816M6K8</accession>
<protein>
    <submittedName>
        <fullName evidence="3">(rape) hypothetical protein</fullName>
    </submittedName>
</protein>
<proteinExistence type="predicted"/>
<dbReference type="Gene3D" id="3.10.20.90">
    <property type="entry name" value="Phosphatidylinositol 3-kinase Catalytic Subunit, Chain A, domain 1"/>
    <property type="match status" value="1"/>
</dbReference>
<keyword evidence="1" id="KW-1133">Transmembrane helix</keyword>
<dbReference type="PANTHER" id="PTHR13169:SF0">
    <property type="entry name" value="UBIQUITIN-LIKE PROTEIN 3"/>
    <property type="match status" value="1"/>
</dbReference>